<comment type="caution">
    <text evidence="1">The sequence shown here is derived from an EMBL/GenBank/DDBJ whole genome shotgun (WGS) entry which is preliminary data.</text>
</comment>
<organism evidence="1 2">
    <name type="scientific">Marinomonas profundimaris</name>
    <dbReference type="NCBI Taxonomy" id="1208321"/>
    <lineage>
        <taxon>Bacteria</taxon>
        <taxon>Pseudomonadati</taxon>
        <taxon>Pseudomonadota</taxon>
        <taxon>Gammaproteobacteria</taxon>
        <taxon>Oceanospirillales</taxon>
        <taxon>Oceanospirillaceae</taxon>
        <taxon>Marinomonas</taxon>
    </lineage>
</organism>
<dbReference type="Proteomes" id="UP000018857">
    <property type="component" value="Unassembled WGS sequence"/>
</dbReference>
<dbReference type="EMBL" id="AYOZ01000009">
    <property type="protein sequence ID" value="ETI61138.1"/>
    <property type="molecule type" value="Genomic_DNA"/>
</dbReference>
<name>W1S209_9GAMM</name>
<protein>
    <submittedName>
        <fullName evidence="1">Uncharacterized protein</fullName>
    </submittedName>
</protein>
<evidence type="ECO:0000313" key="1">
    <source>
        <dbReference type="EMBL" id="ETI61138.1"/>
    </source>
</evidence>
<gene>
    <name evidence="1" type="ORF">D104_06510</name>
</gene>
<dbReference type="AlphaFoldDB" id="W1S209"/>
<reference evidence="1 2" key="1">
    <citation type="journal article" date="2014" name="Genome Announc.">
        <title>Draft Genome Sequence of Marinomonas sp. Strain D104, a Polycyclic Aromatic Hydrocarbon-Degrading Bacterium from the Deep-Sea Sediment of the Arctic Ocean.</title>
        <authorList>
            <person name="Dong C."/>
            <person name="Bai X."/>
            <person name="Lai Q."/>
            <person name="Xie Y."/>
            <person name="Chen X."/>
            <person name="Shao Z."/>
        </authorList>
    </citation>
    <scope>NUCLEOTIDE SEQUENCE [LARGE SCALE GENOMIC DNA]</scope>
    <source>
        <strain evidence="1 2">D104</strain>
    </source>
</reference>
<sequence>MLCPVLSNLVMNEKGREPNMAKRPFAYYLKN</sequence>
<evidence type="ECO:0000313" key="2">
    <source>
        <dbReference type="Proteomes" id="UP000018857"/>
    </source>
</evidence>
<keyword evidence="2" id="KW-1185">Reference proteome</keyword>
<proteinExistence type="predicted"/>
<accession>W1S209</accession>